<proteinExistence type="inferred from homology"/>
<dbReference type="Proteomes" id="UP000093355">
    <property type="component" value="Unassembled WGS sequence"/>
</dbReference>
<dbReference type="PANTHER" id="PTHR34773:SF1">
    <property type="entry name" value="FLAGELLAR SECRETION CHAPERONE FLIS"/>
    <property type="match status" value="1"/>
</dbReference>
<dbReference type="CDD" id="cd16098">
    <property type="entry name" value="FliS"/>
    <property type="match status" value="1"/>
</dbReference>
<dbReference type="RefSeq" id="WP_067028018.1">
    <property type="nucleotide sequence ID" value="NZ_CP038256.1"/>
</dbReference>
<keyword evidence="6" id="KW-0966">Cell projection</keyword>
<keyword evidence="3" id="KW-0963">Cytoplasm</keyword>
<dbReference type="GO" id="GO:0044780">
    <property type="term" value="P:bacterial-type flagellum assembly"/>
    <property type="evidence" value="ECO:0007669"/>
    <property type="project" value="InterPro"/>
</dbReference>
<protein>
    <submittedName>
        <fullName evidence="6">Flagellar export chaperone FliS</fullName>
    </submittedName>
</protein>
<dbReference type="InterPro" id="IPR003713">
    <property type="entry name" value="FliS"/>
</dbReference>
<comment type="caution">
    <text evidence="6">The sequence shown here is derived from an EMBL/GenBank/DDBJ whole genome shotgun (WGS) entry which is preliminary data.</text>
</comment>
<dbReference type="Pfam" id="PF02561">
    <property type="entry name" value="FliS"/>
    <property type="match status" value="1"/>
</dbReference>
<sequence length="143" mass="15566">MTASAPAARLAQLRAAQQRYQRDAILSATPERLVTMLYDRLMLDVERAETAQAASAWAEASTHLLHAQAIVAELHASLTDAWDGSADLRALYAHLTDTLIAANIERDAERTRQCRELIAPLRDAWHEAARLVGGAAQPVQASA</sequence>
<comment type="similarity">
    <text evidence="2">Belongs to the FliS family.</text>
</comment>
<evidence type="ECO:0000256" key="5">
    <source>
        <dbReference type="ARBA" id="ARBA00023186"/>
    </source>
</evidence>
<keyword evidence="5" id="KW-0143">Chaperone</keyword>
<dbReference type="AlphaFoldDB" id="A0A1B9NIX1"/>
<dbReference type="PANTHER" id="PTHR34773">
    <property type="entry name" value="FLAGELLAR SECRETION CHAPERONE FLIS"/>
    <property type="match status" value="1"/>
</dbReference>
<gene>
    <name evidence="6" type="ORF">A7J15_11275</name>
</gene>
<evidence type="ECO:0000256" key="1">
    <source>
        <dbReference type="ARBA" id="ARBA00004514"/>
    </source>
</evidence>
<reference evidence="6 7" key="1">
    <citation type="submission" date="2016-05" db="EMBL/GenBank/DDBJ databases">
        <authorList>
            <person name="Lavstsen T."/>
            <person name="Jespersen J.S."/>
        </authorList>
    </citation>
    <scope>NUCLEOTIDE SEQUENCE [LARGE SCALE GENOMIC DNA]</scope>
    <source>
        <strain evidence="6 7">YLB-01</strain>
    </source>
</reference>
<organism evidence="6 7">
    <name type="scientific">Microbacterium sediminis</name>
    <dbReference type="NCBI Taxonomy" id="904291"/>
    <lineage>
        <taxon>Bacteria</taxon>
        <taxon>Bacillati</taxon>
        <taxon>Actinomycetota</taxon>
        <taxon>Actinomycetes</taxon>
        <taxon>Micrococcales</taxon>
        <taxon>Microbacteriaceae</taxon>
        <taxon>Microbacterium</taxon>
    </lineage>
</organism>
<dbReference type="InterPro" id="IPR036584">
    <property type="entry name" value="FliS_sf"/>
</dbReference>
<dbReference type="SUPFAM" id="SSF101116">
    <property type="entry name" value="Flagellar export chaperone FliS"/>
    <property type="match status" value="1"/>
</dbReference>
<keyword evidence="6" id="KW-0969">Cilium</keyword>
<dbReference type="Gene3D" id="1.20.120.340">
    <property type="entry name" value="Flagellar protein FliS"/>
    <property type="match status" value="1"/>
</dbReference>
<accession>A0A1B9NIX1</accession>
<evidence type="ECO:0000313" key="7">
    <source>
        <dbReference type="Proteomes" id="UP000093355"/>
    </source>
</evidence>
<dbReference type="STRING" id="904291.A7J15_11275"/>
<dbReference type="NCBIfam" id="TIGR00208">
    <property type="entry name" value="fliS"/>
    <property type="match status" value="1"/>
</dbReference>
<dbReference type="OrthoDB" id="3268516at2"/>
<keyword evidence="7" id="KW-1185">Reference proteome</keyword>
<comment type="subcellular location">
    <subcellularLocation>
        <location evidence="1">Cytoplasm</location>
        <location evidence="1">Cytosol</location>
    </subcellularLocation>
</comment>
<dbReference type="EMBL" id="LXMD01000001">
    <property type="protein sequence ID" value="OCG76557.1"/>
    <property type="molecule type" value="Genomic_DNA"/>
</dbReference>
<keyword evidence="6" id="KW-0282">Flagellum</keyword>
<keyword evidence="4" id="KW-1005">Bacterial flagellum biogenesis</keyword>
<evidence type="ECO:0000256" key="3">
    <source>
        <dbReference type="ARBA" id="ARBA00022490"/>
    </source>
</evidence>
<name>A0A1B9NIX1_9MICO</name>
<evidence type="ECO:0000313" key="6">
    <source>
        <dbReference type="EMBL" id="OCG76557.1"/>
    </source>
</evidence>
<dbReference type="GO" id="GO:0005829">
    <property type="term" value="C:cytosol"/>
    <property type="evidence" value="ECO:0007669"/>
    <property type="project" value="UniProtKB-SubCell"/>
</dbReference>
<evidence type="ECO:0000256" key="4">
    <source>
        <dbReference type="ARBA" id="ARBA00022795"/>
    </source>
</evidence>
<dbReference type="GO" id="GO:0071973">
    <property type="term" value="P:bacterial-type flagellum-dependent cell motility"/>
    <property type="evidence" value="ECO:0007669"/>
    <property type="project" value="TreeGrafter"/>
</dbReference>
<evidence type="ECO:0000256" key="2">
    <source>
        <dbReference type="ARBA" id="ARBA00008787"/>
    </source>
</evidence>